<dbReference type="PANTHER" id="PTHR11461:SF34">
    <property type="entry name" value="CORTICOSTEROID-BINDING GLOBULIN"/>
    <property type="match status" value="1"/>
</dbReference>
<dbReference type="GeneID" id="102735161"/>
<evidence type="ECO:0000256" key="2">
    <source>
        <dbReference type="ARBA" id="ARBA00009500"/>
    </source>
</evidence>
<dbReference type="InterPro" id="IPR023795">
    <property type="entry name" value="Serpin_CS"/>
</dbReference>
<gene>
    <name evidence="14" type="primary">LOC102735161</name>
</gene>
<dbReference type="KEGG" id="lww:102735161"/>
<keyword evidence="7" id="KW-0325">Glycoprotein</keyword>
<dbReference type="InterPro" id="IPR042178">
    <property type="entry name" value="Serpin_sf_1"/>
</dbReference>
<evidence type="ECO:0000313" key="13">
    <source>
        <dbReference type="Proteomes" id="UP000245341"/>
    </source>
</evidence>
<evidence type="ECO:0000256" key="7">
    <source>
        <dbReference type="ARBA" id="ARBA00023180"/>
    </source>
</evidence>
<dbReference type="InterPro" id="IPR023796">
    <property type="entry name" value="Serpin_dom"/>
</dbReference>
<dbReference type="Pfam" id="PF00079">
    <property type="entry name" value="Serpin"/>
    <property type="match status" value="1"/>
</dbReference>
<dbReference type="InterPro" id="IPR000215">
    <property type="entry name" value="Serpin_fam"/>
</dbReference>
<evidence type="ECO:0000256" key="3">
    <source>
        <dbReference type="ARBA" id="ARBA00022448"/>
    </source>
</evidence>
<dbReference type="OrthoDB" id="671595at2759"/>
<dbReference type="GO" id="GO:0004867">
    <property type="term" value="F:serine-type endopeptidase inhibitor activity"/>
    <property type="evidence" value="ECO:0007669"/>
    <property type="project" value="InterPro"/>
</dbReference>
<comment type="subcellular location">
    <subcellularLocation>
        <location evidence="1">Secreted</location>
    </subcellularLocation>
</comment>
<evidence type="ECO:0000256" key="8">
    <source>
        <dbReference type="ARBA" id="ARBA00037222"/>
    </source>
</evidence>
<dbReference type="RefSeq" id="XP_006752251.2">
    <property type="nucleotide sequence ID" value="XM_006752188.2"/>
</dbReference>
<dbReference type="AlphaFoldDB" id="A0A2U3Z8A8"/>
<comment type="function">
    <text evidence="8">Major transport protein for glucocorticoids and progestins in the blood of almost all vertebrate species.</text>
</comment>
<keyword evidence="5" id="KW-0754">Steroid-binding</keyword>
<dbReference type="Gene3D" id="2.10.310.10">
    <property type="entry name" value="Serpins superfamily"/>
    <property type="match status" value="1"/>
</dbReference>
<evidence type="ECO:0000256" key="11">
    <source>
        <dbReference type="ARBA" id="ARBA00043180"/>
    </source>
</evidence>
<dbReference type="Proteomes" id="UP000245341">
    <property type="component" value="Unplaced"/>
</dbReference>
<sequence>MGIADLLDKGADFSGITQEAQLKLSKVVHKVVLQLDEKSFKAAEFPMVMLDMASEPLTFHFNRPFIIMIFDHFTWSSLFLGKVVNPT</sequence>
<keyword evidence="6" id="KW-0446">Lipid-binding</keyword>
<proteinExistence type="inferred from homology"/>
<dbReference type="Gene3D" id="3.30.497.10">
    <property type="entry name" value="Antithrombin, subunit I, domain 2"/>
    <property type="match status" value="1"/>
</dbReference>
<dbReference type="PROSITE" id="PS00284">
    <property type="entry name" value="SERPIN"/>
    <property type="match status" value="1"/>
</dbReference>
<keyword evidence="13" id="KW-1185">Reference proteome</keyword>
<evidence type="ECO:0000256" key="1">
    <source>
        <dbReference type="ARBA" id="ARBA00004613"/>
    </source>
</evidence>
<dbReference type="PANTHER" id="PTHR11461">
    <property type="entry name" value="SERINE PROTEASE INHIBITOR, SERPIN"/>
    <property type="match status" value="1"/>
</dbReference>
<name>A0A2U3Z8A8_LEPWE</name>
<accession>A0A2U3Z8A8</accession>
<keyword evidence="3" id="KW-0813">Transport</keyword>
<organism evidence="13 14">
    <name type="scientific">Leptonychotes weddellii</name>
    <name type="common">Weddell seal</name>
    <name type="synonym">Otaria weddellii</name>
    <dbReference type="NCBI Taxonomy" id="9713"/>
    <lineage>
        <taxon>Eukaryota</taxon>
        <taxon>Metazoa</taxon>
        <taxon>Chordata</taxon>
        <taxon>Craniata</taxon>
        <taxon>Vertebrata</taxon>
        <taxon>Euteleostomi</taxon>
        <taxon>Mammalia</taxon>
        <taxon>Eutheria</taxon>
        <taxon>Laurasiatheria</taxon>
        <taxon>Carnivora</taxon>
        <taxon>Caniformia</taxon>
        <taxon>Pinnipedia</taxon>
        <taxon>Phocidae</taxon>
        <taxon>Monachinae</taxon>
        <taxon>Lobodontini</taxon>
        <taxon>Leptonychotes</taxon>
    </lineage>
</organism>
<reference evidence="14" key="1">
    <citation type="submission" date="2025-08" db="UniProtKB">
        <authorList>
            <consortium name="RefSeq"/>
        </authorList>
    </citation>
    <scope>IDENTIFICATION</scope>
    <source>
        <tissue evidence="14">Liver</tissue>
    </source>
</reference>
<dbReference type="STRING" id="9713.A0A2U3Z8A8"/>
<dbReference type="SUPFAM" id="SSF56574">
    <property type="entry name" value="Serpins"/>
    <property type="match status" value="1"/>
</dbReference>
<protein>
    <recommendedName>
        <fullName evidence="9">Corticosteroid-binding globulin</fullName>
    </recommendedName>
    <alternativeName>
        <fullName evidence="11">Serpin A6</fullName>
    </alternativeName>
    <alternativeName>
        <fullName evidence="10">Transcortin</fullName>
    </alternativeName>
</protein>
<feature type="domain" description="Serpin" evidence="12">
    <location>
        <begin position="1"/>
        <end position="86"/>
    </location>
</feature>
<comment type="similarity">
    <text evidence="2">Belongs to the serpin family.</text>
</comment>
<dbReference type="GO" id="GO:0005615">
    <property type="term" value="C:extracellular space"/>
    <property type="evidence" value="ECO:0007669"/>
    <property type="project" value="InterPro"/>
</dbReference>
<evidence type="ECO:0000256" key="5">
    <source>
        <dbReference type="ARBA" id="ARBA00022665"/>
    </source>
</evidence>
<dbReference type="FunFam" id="2.10.310.10:FF:000001">
    <property type="entry name" value="Serpin family A member 1"/>
    <property type="match status" value="1"/>
</dbReference>
<evidence type="ECO:0000256" key="4">
    <source>
        <dbReference type="ARBA" id="ARBA00022525"/>
    </source>
</evidence>
<evidence type="ECO:0000259" key="12">
    <source>
        <dbReference type="Pfam" id="PF00079"/>
    </source>
</evidence>
<keyword evidence="4" id="KW-0964">Secreted</keyword>
<evidence type="ECO:0000256" key="10">
    <source>
        <dbReference type="ARBA" id="ARBA00041777"/>
    </source>
</evidence>
<evidence type="ECO:0000256" key="6">
    <source>
        <dbReference type="ARBA" id="ARBA00023121"/>
    </source>
</evidence>
<evidence type="ECO:0000256" key="9">
    <source>
        <dbReference type="ARBA" id="ARBA00039186"/>
    </source>
</evidence>
<dbReference type="InterPro" id="IPR036186">
    <property type="entry name" value="Serpin_sf"/>
</dbReference>
<dbReference type="GO" id="GO:0005496">
    <property type="term" value="F:steroid binding"/>
    <property type="evidence" value="ECO:0007669"/>
    <property type="project" value="UniProtKB-KW"/>
</dbReference>
<evidence type="ECO:0000313" key="14">
    <source>
        <dbReference type="RefSeq" id="XP_006752251.2"/>
    </source>
</evidence>